<proteinExistence type="predicted"/>
<evidence type="ECO:0000313" key="6">
    <source>
        <dbReference type="Proteomes" id="UP000053825"/>
    </source>
</evidence>
<protein>
    <submittedName>
        <fullName evidence="5">DNA endonuclease RBBP8</fullName>
    </submittedName>
</protein>
<keyword evidence="5" id="KW-0540">Nuclease</keyword>
<evidence type="ECO:0000256" key="2">
    <source>
        <dbReference type="ARBA" id="ARBA00022763"/>
    </source>
</evidence>
<dbReference type="InterPro" id="IPR013882">
    <property type="entry name" value="Ctp1_C"/>
</dbReference>
<name>A0A0L7QLY0_9HYME</name>
<dbReference type="OrthoDB" id="5801062at2759"/>
<reference evidence="5 6" key="1">
    <citation type="submission" date="2015-07" db="EMBL/GenBank/DDBJ databases">
        <title>The genome of Habropoda laboriosa.</title>
        <authorList>
            <person name="Pan H."/>
            <person name="Kapheim K."/>
        </authorList>
    </citation>
    <scope>NUCLEOTIDE SEQUENCE [LARGE SCALE GENOMIC DNA]</scope>
    <source>
        <strain evidence="5">0110345459</strain>
    </source>
</reference>
<dbReference type="GO" id="GO:0005634">
    <property type="term" value="C:nucleus"/>
    <property type="evidence" value="ECO:0007669"/>
    <property type="project" value="UniProtKB-SubCell"/>
</dbReference>
<keyword evidence="5" id="KW-0255">Endonuclease</keyword>
<keyword evidence="5" id="KW-0378">Hydrolase</keyword>
<keyword evidence="3" id="KW-0539">Nucleus</keyword>
<keyword evidence="6" id="KW-1185">Reference proteome</keyword>
<accession>A0A0L7QLY0</accession>
<feature type="domain" description="DNA endonuclease activator Ctp1 C-terminal" evidence="4">
    <location>
        <begin position="447"/>
        <end position="483"/>
    </location>
</feature>
<evidence type="ECO:0000259" key="4">
    <source>
        <dbReference type="Pfam" id="PF08573"/>
    </source>
</evidence>
<dbReference type="Proteomes" id="UP000053825">
    <property type="component" value="Unassembled WGS sequence"/>
</dbReference>
<organism evidence="5 6">
    <name type="scientific">Habropoda laboriosa</name>
    <dbReference type="NCBI Taxonomy" id="597456"/>
    <lineage>
        <taxon>Eukaryota</taxon>
        <taxon>Metazoa</taxon>
        <taxon>Ecdysozoa</taxon>
        <taxon>Arthropoda</taxon>
        <taxon>Hexapoda</taxon>
        <taxon>Insecta</taxon>
        <taxon>Pterygota</taxon>
        <taxon>Neoptera</taxon>
        <taxon>Endopterygota</taxon>
        <taxon>Hymenoptera</taxon>
        <taxon>Apocrita</taxon>
        <taxon>Aculeata</taxon>
        <taxon>Apoidea</taxon>
        <taxon>Anthophila</taxon>
        <taxon>Apidae</taxon>
        <taxon>Habropoda</taxon>
    </lineage>
</organism>
<sequence length="490" mass="56333">MALLDVLRFDCSIDNDIARNAMGDFGEMLGKVFEQYKKLWNEYLTLRKHCEDADFKIPFQLFETDNYYNKDVITPDISQVSSDITKLSTSTCKSIPTSSSLDISGDLNNIVLNDNKFIKNHTEKDELLKSPILLKRPTSKTIINTSSYKRTNITDTTPCKKYKRSSPLRLYVSPTPEKSIKERSKNQNKFIEEEIIQGSPSKSMKSKLKITNLKLKRKTPVKLTKKDGGRERDEFNRLIDKSNAFKLPLRETKQSSLSQYLLPVCTPTKKDKLFSIKKSETFGSRNETAGDDCDILSSPFSPSLVDNQYLCFEKDLPSPTRKTEKIEITKNINLTEEKQNLESNSKMFNMNSSMYNDDTFCFLGEKLKEKSTCDINKLKDVKENISENNLLSEFALVKKNLMNSFDMPPEEKNLYIDKPSKKKSERARMTGVTCWSCKKYYANLGLSEEEIQARQNQCSRHKAKQNEREGSPEGFWDHLFPDTCASTLLE</sequence>
<evidence type="ECO:0000256" key="3">
    <source>
        <dbReference type="ARBA" id="ARBA00023242"/>
    </source>
</evidence>
<dbReference type="Pfam" id="PF08573">
    <property type="entry name" value="SAE2"/>
    <property type="match status" value="1"/>
</dbReference>
<keyword evidence="2" id="KW-0227">DNA damage</keyword>
<dbReference type="GO" id="GO:0006281">
    <property type="term" value="P:DNA repair"/>
    <property type="evidence" value="ECO:0007669"/>
    <property type="project" value="InterPro"/>
</dbReference>
<dbReference type="GO" id="GO:0004519">
    <property type="term" value="F:endonuclease activity"/>
    <property type="evidence" value="ECO:0007669"/>
    <property type="project" value="UniProtKB-KW"/>
</dbReference>
<evidence type="ECO:0000313" key="5">
    <source>
        <dbReference type="EMBL" id="KOC59615.1"/>
    </source>
</evidence>
<gene>
    <name evidence="5" type="ORF">WH47_11357</name>
</gene>
<dbReference type="STRING" id="597456.A0A0L7QLY0"/>
<dbReference type="AlphaFoldDB" id="A0A0L7QLY0"/>
<comment type="subcellular location">
    <subcellularLocation>
        <location evidence="1">Nucleus</location>
    </subcellularLocation>
</comment>
<dbReference type="EMBL" id="KQ414905">
    <property type="protein sequence ID" value="KOC59615.1"/>
    <property type="molecule type" value="Genomic_DNA"/>
</dbReference>
<evidence type="ECO:0000256" key="1">
    <source>
        <dbReference type="ARBA" id="ARBA00004123"/>
    </source>
</evidence>